<accession>A0A2H5XAA9</accession>
<reference evidence="3" key="1">
    <citation type="submission" date="2017-09" db="EMBL/GenBank/DDBJ databases">
        <title>Metaegenomics of thermophilic ammonia-oxidizing enrichment culture.</title>
        <authorList>
            <person name="Kato S."/>
            <person name="Suzuki K."/>
        </authorList>
    </citation>
    <scope>NUCLEOTIDE SEQUENCE [LARGE SCALE GENOMIC DNA]</scope>
</reference>
<feature type="transmembrane region" description="Helical" evidence="1">
    <location>
        <begin position="6"/>
        <end position="26"/>
    </location>
</feature>
<keyword evidence="1" id="KW-1133">Transmembrane helix</keyword>
<proteinExistence type="predicted"/>
<name>A0A2H5XAA9_9BACT</name>
<dbReference type="Proteomes" id="UP000236173">
    <property type="component" value="Unassembled WGS sequence"/>
</dbReference>
<protein>
    <submittedName>
        <fullName evidence="2">Uncharacterized protein</fullName>
    </submittedName>
</protein>
<dbReference type="EMBL" id="BEHT01000006">
    <property type="protein sequence ID" value="GBC98119.1"/>
    <property type="molecule type" value="Genomic_DNA"/>
</dbReference>
<organism evidence="2 3">
    <name type="scientific">Candidatus Fervidibacter japonicus</name>
    <dbReference type="NCBI Taxonomy" id="2035412"/>
    <lineage>
        <taxon>Bacteria</taxon>
        <taxon>Candidatus Fervidibacterota</taxon>
        <taxon>Candidatus Fervidibacter</taxon>
    </lineage>
</organism>
<evidence type="ECO:0000313" key="2">
    <source>
        <dbReference type="EMBL" id="GBC98119.1"/>
    </source>
</evidence>
<gene>
    <name evidence="2" type="ORF">HRbin17_00616</name>
</gene>
<keyword evidence="1" id="KW-0812">Transmembrane</keyword>
<sequence length="60" mass="6773">MTQVPRWVIAVVMVGVIFVALGWVVWRYRQLTAPSPLPPHDVGPPMFLQKQLQPSPPSPR</sequence>
<dbReference type="AlphaFoldDB" id="A0A2H5XAA9"/>
<evidence type="ECO:0000256" key="1">
    <source>
        <dbReference type="SAM" id="Phobius"/>
    </source>
</evidence>
<keyword evidence="1" id="KW-0472">Membrane</keyword>
<comment type="caution">
    <text evidence="2">The sequence shown here is derived from an EMBL/GenBank/DDBJ whole genome shotgun (WGS) entry which is preliminary data.</text>
</comment>
<evidence type="ECO:0000313" key="3">
    <source>
        <dbReference type="Proteomes" id="UP000236173"/>
    </source>
</evidence>